<dbReference type="EMBL" id="ACEP01000088">
    <property type="protein sequence ID" value="EEG36210.1"/>
    <property type="molecule type" value="Genomic_DNA"/>
</dbReference>
<gene>
    <name evidence="1" type="ORF">EUBHAL_01946</name>
</gene>
<protein>
    <submittedName>
        <fullName evidence="1">Uncharacterized protein</fullName>
    </submittedName>
</protein>
<accession>C0EX05</accession>
<dbReference type="Proteomes" id="UP000003174">
    <property type="component" value="Unassembled WGS sequence"/>
</dbReference>
<name>C0EX05_9FIRM</name>
<sequence>MLYLIVEVADNVLWHLLFIFITIFTTVILTEITFENIQKVRFILECV</sequence>
<reference evidence="1 2" key="1">
    <citation type="submission" date="2009-01" db="EMBL/GenBank/DDBJ databases">
        <authorList>
            <person name="Fulton L."/>
            <person name="Clifton S."/>
            <person name="Fulton B."/>
            <person name="Xu J."/>
            <person name="Minx P."/>
            <person name="Pepin K.H."/>
            <person name="Johnson M."/>
            <person name="Bhonagiri V."/>
            <person name="Nash W.E."/>
            <person name="Mardis E.R."/>
            <person name="Wilson R.K."/>
        </authorList>
    </citation>
    <scope>NUCLEOTIDE SEQUENCE [LARGE SCALE GENOMIC DNA]</scope>
    <source>
        <strain evidence="1 2">DSM 3353</strain>
    </source>
</reference>
<comment type="caution">
    <text evidence="1">The sequence shown here is derived from an EMBL/GenBank/DDBJ whole genome shotgun (WGS) entry which is preliminary data.</text>
</comment>
<evidence type="ECO:0000313" key="2">
    <source>
        <dbReference type="Proteomes" id="UP000003174"/>
    </source>
</evidence>
<evidence type="ECO:0000313" key="1">
    <source>
        <dbReference type="EMBL" id="EEG36210.1"/>
    </source>
</evidence>
<dbReference type="AlphaFoldDB" id="C0EX05"/>
<organism evidence="1 2">
    <name type="scientific">Anaerobutyricum hallii DSM 3353</name>
    <dbReference type="NCBI Taxonomy" id="411469"/>
    <lineage>
        <taxon>Bacteria</taxon>
        <taxon>Bacillati</taxon>
        <taxon>Bacillota</taxon>
        <taxon>Clostridia</taxon>
        <taxon>Lachnospirales</taxon>
        <taxon>Lachnospiraceae</taxon>
        <taxon>Anaerobutyricum</taxon>
    </lineage>
</organism>
<reference evidence="1 2" key="2">
    <citation type="submission" date="2009-02" db="EMBL/GenBank/DDBJ databases">
        <title>Draft genome sequence of Eubacterium hallii (DSM 3353).</title>
        <authorList>
            <person name="Sudarsanam P."/>
            <person name="Ley R."/>
            <person name="Guruge J."/>
            <person name="Turnbaugh P.J."/>
            <person name="Mahowald M."/>
            <person name="Liep D."/>
            <person name="Gordon J."/>
        </authorList>
    </citation>
    <scope>NUCLEOTIDE SEQUENCE [LARGE SCALE GENOMIC DNA]</scope>
    <source>
        <strain evidence="1 2">DSM 3353</strain>
    </source>
</reference>
<proteinExistence type="predicted"/>